<protein>
    <submittedName>
        <fullName evidence="2">Putative ATPase</fullName>
    </submittedName>
</protein>
<feature type="domain" description="NadR/Ttd14 AAA" evidence="1">
    <location>
        <begin position="7"/>
        <end position="169"/>
    </location>
</feature>
<evidence type="ECO:0000313" key="3">
    <source>
        <dbReference type="Proteomes" id="UP000244013"/>
    </source>
</evidence>
<organism evidence="2 3">
    <name type="scientific">Sphingomonas faeni</name>
    <dbReference type="NCBI Taxonomy" id="185950"/>
    <lineage>
        <taxon>Bacteria</taxon>
        <taxon>Pseudomonadati</taxon>
        <taxon>Pseudomonadota</taxon>
        <taxon>Alphaproteobacteria</taxon>
        <taxon>Sphingomonadales</taxon>
        <taxon>Sphingomonadaceae</taxon>
        <taxon>Sphingomonas</taxon>
    </lineage>
</organism>
<dbReference type="Proteomes" id="UP000244013">
    <property type="component" value="Unassembled WGS sequence"/>
</dbReference>
<evidence type="ECO:0000313" key="2">
    <source>
        <dbReference type="EMBL" id="PTW43358.1"/>
    </source>
</evidence>
<name>A0A2T5TVR8_9SPHN</name>
<dbReference type="AlphaFoldDB" id="A0A2T5TVR8"/>
<accession>A0A2T5TVR8</accession>
<sequence>MADHLHIITGGPGSGKTSLIDALAVEGVRHMPEAGRAIIQDQVDIGGTALPWNDREEFARLMLAWELRSYREAVSTSDPIIFDRGIPDVIGYLRLCGLPVPAPALRAAELRRYARRVFIAPPWAAIFEQDAERKQTLAEAEATYNAMIDSYSGLGYELVPLPLVPVAERVRFVREQIA</sequence>
<dbReference type="InterPro" id="IPR027417">
    <property type="entry name" value="P-loop_NTPase"/>
</dbReference>
<dbReference type="Gene3D" id="3.40.50.300">
    <property type="entry name" value="P-loop containing nucleotide triphosphate hydrolases"/>
    <property type="match status" value="1"/>
</dbReference>
<dbReference type="SUPFAM" id="SSF52540">
    <property type="entry name" value="P-loop containing nucleoside triphosphate hydrolases"/>
    <property type="match status" value="1"/>
</dbReference>
<proteinExistence type="predicted"/>
<comment type="caution">
    <text evidence="2">The sequence shown here is derived from an EMBL/GenBank/DDBJ whole genome shotgun (WGS) entry which is preliminary data.</text>
</comment>
<dbReference type="InterPro" id="IPR038727">
    <property type="entry name" value="NadR/Ttd14_AAA_dom"/>
</dbReference>
<dbReference type="GeneID" id="91007965"/>
<dbReference type="OrthoDB" id="5638848at2"/>
<evidence type="ECO:0000259" key="1">
    <source>
        <dbReference type="Pfam" id="PF13521"/>
    </source>
</evidence>
<gene>
    <name evidence="2" type="ORF">C8J25_1272</name>
</gene>
<dbReference type="RefSeq" id="WP_107956109.1">
    <property type="nucleotide sequence ID" value="NZ_QAYE01000027.1"/>
</dbReference>
<dbReference type="EMBL" id="QAYE01000027">
    <property type="protein sequence ID" value="PTW43358.1"/>
    <property type="molecule type" value="Genomic_DNA"/>
</dbReference>
<dbReference type="Pfam" id="PF13521">
    <property type="entry name" value="AAA_28"/>
    <property type="match status" value="1"/>
</dbReference>
<reference evidence="2 3" key="1">
    <citation type="submission" date="2018-04" db="EMBL/GenBank/DDBJ databases">
        <title>Genomic Encyclopedia of Type Strains, Phase III (KMG-III): the genomes of soil and plant-associated and newly described type strains.</title>
        <authorList>
            <person name="Whitman W."/>
        </authorList>
    </citation>
    <scope>NUCLEOTIDE SEQUENCE [LARGE SCALE GENOMIC DNA]</scope>
    <source>
        <strain evidence="2 3">MA-olki</strain>
    </source>
</reference>